<dbReference type="InterPro" id="IPR032839">
    <property type="entry name" value="RAB3GAP_N"/>
</dbReference>
<dbReference type="PANTHER" id="PTHR12472">
    <property type="entry name" value="RAB3-GAP REGULATORY DOMAIN"/>
    <property type="match status" value="1"/>
</dbReference>
<feature type="region of interest" description="Disordered" evidence="5">
    <location>
        <begin position="1011"/>
        <end position="1035"/>
    </location>
</feature>
<keyword evidence="3" id="KW-0343">GTPase activation</keyword>
<proteinExistence type="inferred from homology"/>
<evidence type="ECO:0000256" key="5">
    <source>
        <dbReference type="SAM" id="MobiDB-lite"/>
    </source>
</evidence>
<feature type="domain" description="Rab3-GAP regulatory subunit N-terminal" evidence="6">
    <location>
        <begin position="39"/>
        <end position="488"/>
    </location>
</feature>
<dbReference type="Pfam" id="PF14655">
    <property type="entry name" value="RAB3GAP2_N"/>
    <property type="match status" value="1"/>
</dbReference>
<protein>
    <recommendedName>
        <fullName evidence="10">Rab3 GTPase-activating protein non-catalytic subunit</fullName>
    </recommendedName>
</protein>
<keyword evidence="4" id="KW-0963">Cytoplasm</keyword>
<dbReference type="InterPro" id="IPR029257">
    <property type="entry name" value="RAB3GAP2_C"/>
</dbReference>
<accession>A0A834XZ87</accession>
<dbReference type="GO" id="GO:0005096">
    <property type="term" value="F:GTPase activator activity"/>
    <property type="evidence" value="ECO:0007669"/>
    <property type="project" value="UniProtKB-KW"/>
</dbReference>
<comment type="caution">
    <text evidence="8">The sequence shown here is derived from an EMBL/GenBank/DDBJ whole genome shotgun (WGS) entry which is preliminary data.</text>
</comment>
<comment type="subcellular location">
    <subcellularLocation>
        <location evidence="1">Cytoplasm</location>
    </subcellularLocation>
</comment>
<evidence type="ECO:0000256" key="3">
    <source>
        <dbReference type="ARBA" id="ARBA00022468"/>
    </source>
</evidence>
<feature type="domain" description="Rab3GAP regulatory subunit C-terminal" evidence="7">
    <location>
        <begin position="895"/>
        <end position="1436"/>
    </location>
</feature>
<evidence type="ECO:0000256" key="1">
    <source>
        <dbReference type="ARBA" id="ARBA00004496"/>
    </source>
</evidence>
<feature type="domain" description="Rab3GAP regulatory subunit C-terminal" evidence="7">
    <location>
        <begin position="777"/>
        <end position="868"/>
    </location>
</feature>
<evidence type="ECO:0000313" key="9">
    <source>
        <dbReference type="Proteomes" id="UP000639338"/>
    </source>
</evidence>
<dbReference type="GO" id="GO:0005737">
    <property type="term" value="C:cytoplasm"/>
    <property type="evidence" value="ECO:0007669"/>
    <property type="project" value="UniProtKB-SubCell"/>
</dbReference>
<dbReference type="Pfam" id="PF14656">
    <property type="entry name" value="RAB3GAP2_C"/>
    <property type="match status" value="2"/>
</dbReference>
<evidence type="ECO:0000313" key="8">
    <source>
        <dbReference type="EMBL" id="KAF7996345.1"/>
    </source>
</evidence>
<evidence type="ECO:0000256" key="2">
    <source>
        <dbReference type="ARBA" id="ARBA00008153"/>
    </source>
</evidence>
<dbReference type="PANTHER" id="PTHR12472:SF0">
    <property type="entry name" value="RAB3 GTPASE-ACTIVATING PROTEIN NON-CATALYTIC SUBUNIT"/>
    <property type="match status" value="1"/>
</dbReference>
<dbReference type="EMBL" id="JACMRX010000001">
    <property type="protein sequence ID" value="KAF7996345.1"/>
    <property type="molecule type" value="Genomic_DNA"/>
</dbReference>
<dbReference type="InterPro" id="IPR026059">
    <property type="entry name" value="Rab3GAP2"/>
</dbReference>
<reference evidence="8 9" key="1">
    <citation type="submission" date="2020-08" db="EMBL/GenBank/DDBJ databases">
        <title>Aphidius gifuensis genome sequencing and assembly.</title>
        <authorList>
            <person name="Du Z."/>
        </authorList>
    </citation>
    <scope>NUCLEOTIDE SEQUENCE [LARGE SCALE GENOMIC DNA]</scope>
    <source>
        <strain evidence="8">YNYX2018</strain>
        <tissue evidence="8">Adults</tissue>
    </source>
</reference>
<organism evidence="8 9">
    <name type="scientific">Aphidius gifuensis</name>
    <name type="common">Parasitoid wasp</name>
    <dbReference type="NCBI Taxonomy" id="684658"/>
    <lineage>
        <taxon>Eukaryota</taxon>
        <taxon>Metazoa</taxon>
        <taxon>Ecdysozoa</taxon>
        <taxon>Arthropoda</taxon>
        <taxon>Hexapoda</taxon>
        <taxon>Insecta</taxon>
        <taxon>Pterygota</taxon>
        <taxon>Neoptera</taxon>
        <taxon>Endopterygota</taxon>
        <taxon>Hymenoptera</taxon>
        <taxon>Apocrita</taxon>
        <taxon>Ichneumonoidea</taxon>
        <taxon>Braconidae</taxon>
        <taxon>Aphidiinae</taxon>
        <taxon>Aphidius</taxon>
    </lineage>
</organism>
<gene>
    <name evidence="8" type="ORF">HCN44_001977</name>
</gene>
<evidence type="ECO:0008006" key="10">
    <source>
        <dbReference type="Google" id="ProtNLM"/>
    </source>
</evidence>
<evidence type="ECO:0000259" key="7">
    <source>
        <dbReference type="Pfam" id="PF14656"/>
    </source>
</evidence>
<dbReference type="Proteomes" id="UP000639338">
    <property type="component" value="Unassembled WGS sequence"/>
</dbReference>
<name>A0A834XZ87_APHGI</name>
<evidence type="ECO:0000259" key="6">
    <source>
        <dbReference type="Pfam" id="PF14655"/>
    </source>
</evidence>
<keyword evidence="9" id="KW-1185">Reference proteome</keyword>
<dbReference type="OrthoDB" id="2019917at2759"/>
<feature type="compositionally biased region" description="Basic and acidic residues" evidence="5">
    <location>
        <begin position="1020"/>
        <end position="1035"/>
    </location>
</feature>
<sequence length="1460" mass="165246">MSCQMKSIANIIDPGDVKLKLLQDTNIKLDNVAKNELPLQDCLVSLSSCGDVLAMALHQNIIILSSKWDIQEPGDVKNKFHITWNGLLINETLPNEFITSIICLPLIAQGKSSINNSPDWTCIVVGFSTGFIRFYTENGLQLLEEQLHNESIITIKCQSQTTTKYSPDSIQNEEIHVLFNTIVCIIQGNQLFTTLRSCRNYLARVQANCWQDIDDDKPTMTNINIKKLNFKDQDYVNDCQIVGTTSINTFDHLLTASLCGGFNASYRSSAPQHNLIMATGKRPFIGFHYVLEGGPSPVLSDVAIAVASSLANAIGKIGSAVPWFSRSKTNQTSQEKNKGLINEPAESMTCRFGLSDLTREGYTIIMSPNKMLSVITDAMGRVLLVNNRRGIATRMWKGYRDAQCGWIQAVEEKHRIKLSKSTKNKSFSQFNDASSSSASSSSSSSSQELRRALFLAIYAPKKGIIDIWGIQDGEKITTFTASKNGRLIYINYGLFGLNDCTTISGNRTNNPQYSCLFMDPLGGFKEITVPFHFALSSTNSTRARDVHLFKKLKTFIKDEEFDDEKLIQQVTSICQELKTNEIRLQIIEMLMTNRYIIPDALLAAVNIFINILIQYDDNELETAGKTLYHITIQLQKIIEFYKYVRVQFDRPPEYSTIASSSIPDTKYLSSILMTSETEVYRILELSKSLYEFEATKSNNVQRVTFKDDEIIGKSLFLQFISSFDFGNDNMIGIHKDIDDEKKYQISSLIYQGWMYSSESTNDWEEAAQLSNIKPKTMIELALVYWLKKLPGAPLEIELTRLTQLLYAICNLGDIEDMAFEYNKISKWWNDARNILIYSTKPFQALTAALACRAVGITLQMNRDYVYDKNIKIDNSNVDDDDSDNDNQNTNVVKKNVKDNRKIKASNESNFNDNLPKTSTSEWENVSKDTCQFSILIGNLEDISLLSVVLAQAPPLLDEFMSLPFEKQDISFGNIISRGKGSISESVAKWISSCGIDPARLIDTTDIEFQQSANSSIKSPDTSREVSADTSDKDTTIQKQDDVENIVVKEFSIYDNDNSDESSPALLQIIDKISLLKRHFPYSLTSSVLLANLCWEYVVFWSKDVGKLESLEAALVILQKIPMKSMRQGVCCLLWNIHIKQRLEATGKIMNKLGKLPKERLCMQDVGLTDVQLIIFLKHCVTFLDIFIDAEVLAGEEIDIIKTEEFWEGHGTGPQAFSMLAISQTPAWYDLVMLHLQLANVLHMIASFNLKSIKPMTSLFESVTSRYFFHDITDKVVLTWYHDDRRDNLRFEFLCRVITASMETIKQQTNEDNSLTLTQAIMWMGKCQTLASIWKIDHDKLRIHQVCQLYINGFDKFAEEVSSAVNDTELLGVNLLPIAGRRMMAYLSKTPNLLEEISRMSPALTQYLENLNVEGIILTSCSNNDTIEIIQKISRYLTESHSDYHYAQLMLDATFIYESTK</sequence>
<comment type="similarity">
    <text evidence="2">Belongs to the Rab3-GAP regulatory subunit family.</text>
</comment>
<evidence type="ECO:0000256" key="4">
    <source>
        <dbReference type="ARBA" id="ARBA00022490"/>
    </source>
</evidence>